<evidence type="ECO:0000313" key="6">
    <source>
        <dbReference type="Proteomes" id="UP000629371"/>
    </source>
</evidence>
<evidence type="ECO:0000256" key="3">
    <source>
        <dbReference type="ARBA" id="ARBA00023163"/>
    </source>
</evidence>
<dbReference type="GO" id="GO:0003677">
    <property type="term" value="F:DNA binding"/>
    <property type="evidence" value="ECO:0007669"/>
    <property type="project" value="UniProtKB-KW"/>
</dbReference>
<protein>
    <submittedName>
        <fullName evidence="5">LacI family DNA-binding transcriptional regulator</fullName>
    </submittedName>
</protein>
<dbReference type="CDD" id="cd06267">
    <property type="entry name" value="PBP1_LacI_sugar_binding-like"/>
    <property type="match status" value="1"/>
</dbReference>
<feature type="domain" description="HTH lacI-type" evidence="4">
    <location>
        <begin position="1"/>
        <end position="53"/>
    </location>
</feature>
<name>A0ABS1MWS1_9ACTN</name>
<dbReference type="PANTHER" id="PTHR30146:SF153">
    <property type="entry name" value="LACTOSE OPERON REPRESSOR"/>
    <property type="match status" value="1"/>
</dbReference>
<dbReference type="Proteomes" id="UP000629371">
    <property type="component" value="Unassembled WGS sequence"/>
</dbReference>
<proteinExistence type="predicted"/>
<dbReference type="SUPFAM" id="SSF47413">
    <property type="entry name" value="lambda repressor-like DNA-binding domains"/>
    <property type="match status" value="1"/>
</dbReference>
<dbReference type="Pfam" id="PF00356">
    <property type="entry name" value="LacI"/>
    <property type="match status" value="1"/>
</dbReference>
<dbReference type="SUPFAM" id="SSF53822">
    <property type="entry name" value="Periplasmic binding protein-like I"/>
    <property type="match status" value="1"/>
</dbReference>
<evidence type="ECO:0000256" key="1">
    <source>
        <dbReference type="ARBA" id="ARBA00023015"/>
    </source>
</evidence>
<dbReference type="InterPro" id="IPR028082">
    <property type="entry name" value="Peripla_BP_I"/>
</dbReference>
<sequence>MADVAHRAGVSVSTVSRTLRGLPTVSETTRARVEAAARELSFAITRSASSLVTGRTGRVAVLMPHLESWFLSATLSGMAPALRDAGLDLLVYSVTDVQERADFFDRLPARRNADALLVVSFALSPAERARLDDLGMPLVFVSQHAPGRPSVYVDDEEAALRGTRHLLNLGHRRIAFLQTADETGFAWSSKNRLAGHLRALTEAGIEHDDDLVMSVPDWKGIGMAAAVGRLLSLQAPPTALFAETDDLAFRLLAALREANIPVPGRVSVMGFDDHVMSALMGLTTLAQSAAELGRAAVRLTRSVIDDADGDGPRHIVLPTELVPRRTTAPPPAGA</sequence>
<dbReference type="PROSITE" id="PS50932">
    <property type="entry name" value="HTH_LACI_2"/>
    <property type="match status" value="1"/>
</dbReference>
<dbReference type="CDD" id="cd01392">
    <property type="entry name" value="HTH_LacI"/>
    <property type="match status" value="1"/>
</dbReference>
<evidence type="ECO:0000256" key="2">
    <source>
        <dbReference type="ARBA" id="ARBA00023125"/>
    </source>
</evidence>
<keyword evidence="3" id="KW-0804">Transcription</keyword>
<keyword evidence="6" id="KW-1185">Reference proteome</keyword>
<dbReference type="SMART" id="SM00354">
    <property type="entry name" value="HTH_LACI"/>
    <property type="match status" value="1"/>
</dbReference>
<dbReference type="EMBL" id="JAERRI010000012">
    <property type="protein sequence ID" value="MBL1092169.1"/>
    <property type="molecule type" value="Genomic_DNA"/>
</dbReference>
<dbReference type="PANTHER" id="PTHR30146">
    <property type="entry name" value="LACI-RELATED TRANSCRIPTIONAL REPRESSOR"/>
    <property type="match status" value="1"/>
</dbReference>
<gene>
    <name evidence="5" type="ORF">JK360_22715</name>
</gene>
<dbReference type="InterPro" id="IPR000843">
    <property type="entry name" value="HTH_LacI"/>
</dbReference>
<organism evidence="5 6">
    <name type="scientific">Streptomyces siderophoricus</name>
    <dbReference type="NCBI Taxonomy" id="2802281"/>
    <lineage>
        <taxon>Bacteria</taxon>
        <taxon>Bacillati</taxon>
        <taxon>Actinomycetota</taxon>
        <taxon>Actinomycetes</taxon>
        <taxon>Kitasatosporales</taxon>
        <taxon>Streptomycetaceae</taxon>
        <taxon>Streptomyces</taxon>
    </lineage>
</organism>
<reference evidence="5 6" key="1">
    <citation type="submission" date="2021-01" db="EMBL/GenBank/DDBJ databases">
        <title>WGS of actinomycetes isolated from Thailand.</title>
        <authorList>
            <person name="Thawai C."/>
        </authorList>
    </citation>
    <scope>NUCLEOTIDE SEQUENCE [LARGE SCALE GENOMIC DNA]</scope>
    <source>
        <strain evidence="5 6">CH9-7</strain>
    </source>
</reference>
<dbReference type="InterPro" id="IPR046335">
    <property type="entry name" value="LacI/GalR-like_sensor"/>
</dbReference>
<dbReference type="Pfam" id="PF13377">
    <property type="entry name" value="Peripla_BP_3"/>
    <property type="match status" value="1"/>
</dbReference>
<comment type="caution">
    <text evidence="5">The sequence shown here is derived from an EMBL/GenBank/DDBJ whole genome shotgun (WGS) entry which is preliminary data.</text>
</comment>
<evidence type="ECO:0000259" key="4">
    <source>
        <dbReference type="PROSITE" id="PS50932"/>
    </source>
</evidence>
<keyword evidence="2 5" id="KW-0238">DNA-binding</keyword>
<dbReference type="InterPro" id="IPR010982">
    <property type="entry name" value="Lambda_DNA-bd_dom_sf"/>
</dbReference>
<keyword evidence="1" id="KW-0805">Transcription regulation</keyword>
<dbReference type="Gene3D" id="1.10.260.40">
    <property type="entry name" value="lambda repressor-like DNA-binding domains"/>
    <property type="match status" value="1"/>
</dbReference>
<evidence type="ECO:0000313" key="5">
    <source>
        <dbReference type="EMBL" id="MBL1092169.1"/>
    </source>
</evidence>
<dbReference type="Gene3D" id="3.40.50.2300">
    <property type="match status" value="2"/>
</dbReference>
<accession>A0ABS1MWS1</accession>